<dbReference type="OMA" id="QIRKHEP"/>
<evidence type="ECO:0000256" key="10">
    <source>
        <dbReference type="SAM" id="Phobius"/>
    </source>
</evidence>
<evidence type="ECO:0000256" key="1">
    <source>
        <dbReference type="ARBA" id="ARBA00004167"/>
    </source>
</evidence>
<dbReference type="AlphaFoldDB" id="A9UV57"/>
<dbReference type="PANTHER" id="PTHR13680">
    <property type="entry name" value="CDGSH IRON-SULFUR DOMAIN-CONTAINING PROTEIN 1"/>
    <property type="match status" value="1"/>
</dbReference>
<dbReference type="STRING" id="81824.A9UV57"/>
<dbReference type="Pfam" id="PF10660">
    <property type="entry name" value="MitoNEET_N"/>
    <property type="match status" value="1"/>
</dbReference>
<evidence type="ECO:0000256" key="2">
    <source>
        <dbReference type="ARBA" id="ARBA00022692"/>
    </source>
</evidence>
<sequence length="128" mass="14096">MDCVKTYLTAELPLYLQTLPIPDTLAGFAELSTEEMVQIAPLFLLVVSMVLMVVVHLLPASPAPARVNTQIKLDEDKIVDKVAVKDKEVYLCRCWKSNKFPFCDGSHNAHNKATGDNVGPVAVRTEAQ</sequence>
<dbReference type="GO" id="GO:0046872">
    <property type="term" value="F:metal ion binding"/>
    <property type="evidence" value="ECO:0007669"/>
    <property type="project" value="UniProtKB-KW"/>
</dbReference>
<feature type="transmembrane region" description="Helical" evidence="10">
    <location>
        <begin position="39"/>
        <end position="58"/>
    </location>
</feature>
<comment type="cofactor">
    <cofactor evidence="9">
        <name>[2Fe-2S] cluster</name>
        <dbReference type="ChEBI" id="CHEBI:190135"/>
    </cofactor>
</comment>
<dbReference type="InterPro" id="IPR018967">
    <property type="entry name" value="FeS-contain_CDGSH-typ"/>
</dbReference>
<dbReference type="InParanoid" id="A9UV57"/>
<evidence type="ECO:0000259" key="11">
    <source>
        <dbReference type="SMART" id="SM00704"/>
    </source>
</evidence>
<keyword evidence="7" id="KW-0411">Iron-sulfur</keyword>
<dbReference type="PANTHER" id="PTHR13680:SF5">
    <property type="entry name" value="CDGSH IRON-SULFUR DOMAIN-CONTAINING PROTEIN 1"/>
    <property type="match status" value="1"/>
</dbReference>
<name>A9UV57_MONBE</name>
<feature type="domain" description="Iron-binding zinc finger CDGSH type" evidence="11">
    <location>
        <begin position="77"/>
        <end position="113"/>
    </location>
</feature>
<protein>
    <recommendedName>
        <fullName evidence="11">Iron-binding zinc finger CDGSH type domain-containing protein</fullName>
    </recommendedName>
</protein>
<dbReference type="EMBL" id="CH991546">
    <property type="protein sequence ID" value="EDQ90836.1"/>
    <property type="molecule type" value="Genomic_DNA"/>
</dbReference>
<reference evidence="12 13" key="1">
    <citation type="journal article" date="2008" name="Nature">
        <title>The genome of the choanoflagellate Monosiga brevicollis and the origin of metazoans.</title>
        <authorList>
            <consortium name="JGI Sequencing"/>
            <person name="King N."/>
            <person name="Westbrook M.J."/>
            <person name="Young S.L."/>
            <person name="Kuo A."/>
            <person name="Abedin M."/>
            <person name="Chapman J."/>
            <person name="Fairclough S."/>
            <person name="Hellsten U."/>
            <person name="Isogai Y."/>
            <person name="Letunic I."/>
            <person name="Marr M."/>
            <person name="Pincus D."/>
            <person name="Putnam N."/>
            <person name="Rokas A."/>
            <person name="Wright K.J."/>
            <person name="Zuzow R."/>
            <person name="Dirks W."/>
            <person name="Good M."/>
            <person name="Goodstein D."/>
            <person name="Lemons D."/>
            <person name="Li W."/>
            <person name="Lyons J.B."/>
            <person name="Morris A."/>
            <person name="Nichols S."/>
            <person name="Richter D.J."/>
            <person name="Salamov A."/>
            <person name="Bork P."/>
            <person name="Lim W.A."/>
            <person name="Manning G."/>
            <person name="Miller W.T."/>
            <person name="McGinnis W."/>
            <person name="Shapiro H."/>
            <person name="Tjian R."/>
            <person name="Grigoriev I.V."/>
            <person name="Rokhsar D."/>
        </authorList>
    </citation>
    <scope>NUCLEOTIDE SEQUENCE [LARGE SCALE GENOMIC DNA]</scope>
    <source>
        <strain evidence="13">MX1 / ATCC 50154</strain>
    </source>
</reference>
<dbReference type="GO" id="GO:0051537">
    <property type="term" value="F:2 iron, 2 sulfur cluster binding"/>
    <property type="evidence" value="ECO:0000318"/>
    <property type="project" value="GO_Central"/>
</dbReference>
<evidence type="ECO:0000256" key="4">
    <source>
        <dbReference type="ARBA" id="ARBA00022723"/>
    </source>
</evidence>
<accession>A9UV57</accession>
<comment type="subcellular location">
    <subcellularLocation>
        <location evidence="1">Membrane</location>
        <topology evidence="1">Single-pass membrane protein</topology>
    </subcellularLocation>
</comment>
<dbReference type="InterPro" id="IPR045131">
    <property type="entry name" value="CISD1/2"/>
</dbReference>
<dbReference type="InterPro" id="IPR019610">
    <property type="entry name" value="FeS-contain_mitoNEET_N"/>
</dbReference>
<keyword evidence="8 10" id="KW-0472">Membrane</keyword>
<proteinExistence type="predicted"/>
<keyword evidence="5 10" id="KW-1133">Transmembrane helix</keyword>
<evidence type="ECO:0000256" key="6">
    <source>
        <dbReference type="ARBA" id="ARBA00023004"/>
    </source>
</evidence>
<evidence type="ECO:0000313" key="12">
    <source>
        <dbReference type="EMBL" id="EDQ90836.1"/>
    </source>
</evidence>
<keyword evidence="6" id="KW-0408">Iron</keyword>
<gene>
    <name evidence="12" type="ORF">MONBRDRAFT_15675</name>
</gene>
<keyword evidence="3" id="KW-0001">2Fe-2S</keyword>
<dbReference type="RefSeq" id="XP_001744133.1">
    <property type="nucleotide sequence ID" value="XM_001744081.1"/>
</dbReference>
<dbReference type="GO" id="GO:0010506">
    <property type="term" value="P:regulation of autophagy"/>
    <property type="evidence" value="ECO:0007669"/>
    <property type="project" value="InterPro"/>
</dbReference>
<evidence type="ECO:0000256" key="7">
    <source>
        <dbReference type="ARBA" id="ARBA00023014"/>
    </source>
</evidence>
<dbReference type="FunCoup" id="A9UV57">
    <property type="interactions" value="1060"/>
</dbReference>
<keyword evidence="2 10" id="KW-0812">Transmembrane</keyword>
<organism evidence="12 13">
    <name type="scientific">Monosiga brevicollis</name>
    <name type="common">Choanoflagellate</name>
    <dbReference type="NCBI Taxonomy" id="81824"/>
    <lineage>
        <taxon>Eukaryota</taxon>
        <taxon>Choanoflagellata</taxon>
        <taxon>Craspedida</taxon>
        <taxon>Salpingoecidae</taxon>
        <taxon>Monosiga</taxon>
    </lineage>
</organism>
<evidence type="ECO:0000256" key="9">
    <source>
        <dbReference type="ARBA" id="ARBA00034078"/>
    </source>
</evidence>
<evidence type="ECO:0000313" key="13">
    <source>
        <dbReference type="Proteomes" id="UP000001357"/>
    </source>
</evidence>
<dbReference type="InterPro" id="IPR042216">
    <property type="entry name" value="MitoNEET_CISD"/>
</dbReference>
<dbReference type="GO" id="GO:0006879">
    <property type="term" value="P:intracellular iron ion homeostasis"/>
    <property type="evidence" value="ECO:0000318"/>
    <property type="project" value="GO_Central"/>
</dbReference>
<evidence type="ECO:0000256" key="5">
    <source>
        <dbReference type="ARBA" id="ARBA00022989"/>
    </source>
</evidence>
<dbReference type="SMART" id="SM00704">
    <property type="entry name" value="ZnF_CDGSH"/>
    <property type="match status" value="1"/>
</dbReference>
<keyword evidence="13" id="KW-1185">Reference proteome</keyword>
<dbReference type="Proteomes" id="UP000001357">
    <property type="component" value="Unassembled WGS sequence"/>
</dbReference>
<dbReference type="Gene3D" id="3.40.5.90">
    <property type="entry name" value="CDGSH iron-sulfur domain, mitoNEET-type"/>
    <property type="match status" value="1"/>
</dbReference>
<dbReference type="KEGG" id="mbr:MONBRDRAFT_15675"/>
<dbReference type="GO" id="GO:0047801">
    <property type="term" value="F:L-cysteine transaminase activity"/>
    <property type="evidence" value="ECO:0000318"/>
    <property type="project" value="GO_Central"/>
</dbReference>
<evidence type="ECO:0000256" key="8">
    <source>
        <dbReference type="ARBA" id="ARBA00023136"/>
    </source>
</evidence>
<dbReference type="GO" id="GO:0005741">
    <property type="term" value="C:mitochondrial outer membrane"/>
    <property type="evidence" value="ECO:0000318"/>
    <property type="project" value="GO_Central"/>
</dbReference>
<evidence type="ECO:0000256" key="3">
    <source>
        <dbReference type="ARBA" id="ARBA00022714"/>
    </source>
</evidence>
<dbReference type="eggNOG" id="KOG3461">
    <property type="taxonomic scope" value="Eukaryota"/>
</dbReference>
<dbReference type="Pfam" id="PF09360">
    <property type="entry name" value="zf-CDGSH"/>
    <property type="match status" value="1"/>
</dbReference>
<keyword evidence="4" id="KW-0479">Metal-binding</keyword>
<dbReference type="GeneID" id="5889452"/>